<dbReference type="InParanoid" id="A0A5E4G0C2"/>
<dbReference type="EMBL" id="CABIKO010000273">
    <property type="protein sequence ID" value="VVA33093.1"/>
    <property type="molecule type" value="Genomic_DNA"/>
</dbReference>
<dbReference type="AlphaFoldDB" id="A0A5E4G0C2"/>
<accession>A0A5E4G0C2</accession>
<evidence type="ECO:0000313" key="1">
    <source>
        <dbReference type="EMBL" id="VVA33093.1"/>
    </source>
</evidence>
<dbReference type="Gramene" id="VVA33093">
    <property type="protein sequence ID" value="VVA33093"/>
    <property type="gene ID" value="Prudul26B027995"/>
</dbReference>
<sequence>MREGLMAEEKLEAAGMLAAAEERDNQLRVSKITARSFLGKVGGVGIVPLKTQSFLNTEGVALTNFPRHCNFGGHLLELPRVGLFCGMTEKKVLDGLAQNNLVCMIYLLEEDEVVDYDKNVVSLILIQLCITLPFANSSYTLHWTIVEHCEKLDTLSKATRGQELYQATLIPHWSQRKKQRRNEKTL</sequence>
<name>A0A5E4G0C2_PRUDU</name>
<organism evidence="1 2">
    <name type="scientific">Prunus dulcis</name>
    <name type="common">Almond</name>
    <name type="synonym">Amygdalus dulcis</name>
    <dbReference type="NCBI Taxonomy" id="3755"/>
    <lineage>
        <taxon>Eukaryota</taxon>
        <taxon>Viridiplantae</taxon>
        <taxon>Streptophyta</taxon>
        <taxon>Embryophyta</taxon>
        <taxon>Tracheophyta</taxon>
        <taxon>Spermatophyta</taxon>
        <taxon>Magnoliopsida</taxon>
        <taxon>eudicotyledons</taxon>
        <taxon>Gunneridae</taxon>
        <taxon>Pentapetalae</taxon>
        <taxon>rosids</taxon>
        <taxon>fabids</taxon>
        <taxon>Rosales</taxon>
        <taxon>Rosaceae</taxon>
        <taxon>Amygdaloideae</taxon>
        <taxon>Amygdaleae</taxon>
        <taxon>Prunus</taxon>
    </lineage>
</organism>
<proteinExistence type="predicted"/>
<protein>
    <submittedName>
        <fullName evidence="1">PREDICTED: glutamic acid-rich</fullName>
    </submittedName>
</protein>
<reference evidence="2" key="1">
    <citation type="journal article" date="2020" name="Plant J.">
        <title>Transposons played a major role in the diversification between the closely related almond and peach genomes: results from the almond genome sequence.</title>
        <authorList>
            <person name="Alioto T."/>
            <person name="Alexiou K.G."/>
            <person name="Bardil A."/>
            <person name="Barteri F."/>
            <person name="Castanera R."/>
            <person name="Cruz F."/>
            <person name="Dhingra A."/>
            <person name="Duval H."/>
            <person name="Fernandez I Marti A."/>
            <person name="Frias L."/>
            <person name="Galan B."/>
            <person name="Garcia J.L."/>
            <person name="Howad W."/>
            <person name="Gomez-Garrido J."/>
            <person name="Gut M."/>
            <person name="Julca I."/>
            <person name="Morata J."/>
            <person name="Puigdomenech P."/>
            <person name="Ribeca P."/>
            <person name="Rubio Cabetas M.J."/>
            <person name="Vlasova A."/>
            <person name="Wirthensohn M."/>
            <person name="Garcia-Mas J."/>
            <person name="Gabaldon T."/>
            <person name="Casacuberta J.M."/>
            <person name="Arus P."/>
        </authorList>
    </citation>
    <scope>NUCLEOTIDE SEQUENCE [LARGE SCALE GENOMIC DNA]</scope>
    <source>
        <strain evidence="2">cv. Texas</strain>
    </source>
</reference>
<dbReference type="Proteomes" id="UP000327085">
    <property type="component" value="Chromosome 6"/>
</dbReference>
<gene>
    <name evidence="1" type="ORF">ALMOND_2B027995</name>
</gene>
<evidence type="ECO:0000313" key="2">
    <source>
        <dbReference type="Proteomes" id="UP000327085"/>
    </source>
</evidence>